<evidence type="ECO:0000313" key="2">
    <source>
        <dbReference type="Proteomes" id="UP001249851"/>
    </source>
</evidence>
<dbReference type="EMBL" id="JARQWQ010000067">
    <property type="protein sequence ID" value="KAK2554693.1"/>
    <property type="molecule type" value="Genomic_DNA"/>
</dbReference>
<accession>A0AAD9Q4Q6</accession>
<protein>
    <submittedName>
        <fullName evidence="1">Uncharacterized protein</fullName>
    </submittedName>
</protein>
<sequence length="55" mass="6693">MWQESLSSARFVELYRLELRSRVWRTHGLKDGDTHHSTEDQNVVRFVWIILDHLK</sequence>
<proteinExistence type="predicted"/>
<keyword evidence="2" id="KW-1185">Reference proteome</keyword>
<feature type="non-terminal residue" evidence="1">
    <location>
        <position position="1"/>
    </location>
</feature>
<dbReference type="Proteomes" id="UP001249851">
    <property type="component" value="Unassembled WGS sequence"/>
</dbReference>
<reference evidence="1" key="2">
    <citation type="journal article" date="2023" name="Science">
        <title>Genomic signatures of disease resistance in endangered staghorn corals.</title>
        <authorList>
            <person name="Vollmer S.V."/>
            <person name="Selwyn J.D."/>
            <person name="Despard B.A."/>
            <person name="Roesel C.L."/>
        </authorList>
    </citation>
    <scope>NUCLEOTIDE SEQUENCE</scope>
    <source>
        <strain evidence="1">K2</strain>
    </source>
</reference>
<organism evidence="1 2">
    <name type="scientific">Acropora cervicornis</name>
    <name type="common">Staghorn coral</name>
    <dbReference type="NCBI Taxonomy" id="6130"/>
    <lineage>
        <taxon>Eukaryota</taxon>
        <taxon>Metazoa</taxon>
        <taxon>Cnidaria</taxon>
        <taxon>Anthozoa</taxon>
        <taxon>Hexacorallia</taxon>
        <taxon>Scleractinia</taxon>
        <taxon>Astrocoeniina</taxon>
        <taxon>Acroporidae</taxon>
        <taxon>Acropora</taxon>
    </lineage>
</organism>
<evidence type="ECO:0000313" key="1">
    <source>
        <dbReference type="EMBL" id="KAK2554693.1"/>
    </source>
</evidence>
<comment type="caution">
    <text evidence="1">The sequence shown here is derived from an EMBL/GenBank/DDBJ whole genome shotgun (WGS) entry which is preliminary data.</text>
</comment>
<dbReference type="AlphaFoldDB" id="A0AAD9Q4Q6"/>
<reference evidence="1" key="1">
    <citation type="journal article" date="2023" name="G3 (Bethesda)">
        <title>Whole genome assembly and annotation of the endangered Caribbean coral Acropora cervicornis.</title>
        <authorList>
            <person name="Selwyn J.D."/>
            <person name="Vollmer S.V."/>
        </authorList>
    </citation>
    <scope>NUCLEOTIDE SEQUENCE</scope>
    <source>
        <strain evidence="1">K2</strain>
    </source>
</reference>
<name>A0AAD9Q4Q6_ACRCE</name>
<gene>
    <name evidence="1" type="ORF">P5673_023646</name>
</gene>